<evidence type="ECO:0000313" key="3">
    <source>
        <dbReference type="Proteomes" id="UP000614216"/>
    </source>
</evidence>
<gene>
    <name evidence="2" type="ORF">JMN32_25185</name>
</gene>
<evidence type="ECO:0000313" key="2">
    <source>
        <dbReference type="EMBL" id="MBL6449630.1"/>
    </source>
</evidence>
<accession>A0A937KGN9</accession>
<keyword evidence="1" id="KW-0732">Signal</keyword>
<dbReference type="Proteomes" id="UP000614216">
    <property type="component" value="Unassembled WGS sequence"/>
</dbReference>
<proteinExistence type="predicted"/>
<sequence length="198" mass="23084">MLWYYLKAKMIYPLMAVCFFAISCSSSTSSDGKLAQEFYDKAKRYEAELPIFFNVSFTARGYKDNRPFILRIEIALDENETIILPGIAKGMNEEEIKEMPFYENIEIYSDKMGLVDSVAYQKVKDQLIAITDLAHELKSYKIQSTPRLGRFIIFSVSSDEEVIYVPNVSKVNHEYWKKFFCSGKKLGDNWYYRNVKSN</sequence>
<feature type="signal peptide" evidence="1">
    <location>
        <begin position="1"/>
        <end position="30"/>
    </location>
</feature>
<evidence type="ECO:0000256" key="1">
    <source>
        <dbReference type="SAM" id="SignalP"/>
    </source>
</evidence>
<organism evidence="2 3">
    <name type="scientific">Fulvivirga marina</name>
    <dbReference type="NCBI Taxonomy" id="2494733"/>
    <lineage>
        <taxon>Bacteria</taxon>
        <taxon>Pseudomonadati</taxon>
        <taxon>Bacteroidota</taxon>
        <taxon>Cytophagia</taxon>
        <taxon>Cytophagales</taxon>
        <taxon>Fulvivirgaceae</taxon>
        <taxon>Fulvivirga</taxon>
    </lineage>
</organism>
<dbReference type="AlphaFoldDB" id="A0A937KGN9"/>
<reference evidence="2" key="1">
    <citation type="submission" date="2021-01" db="EMBL/GenBank/DDBJ databases">
        <title>Fulvivirga kasyanovii gen. nov., sp nov., a novel member of the phylum Bacteroidetes isolated from seawater in a mussel farm.</title>
        <authorList>
            <person name="Zhao L.-H."/>
            <person name="Wang Z.-J."/>
        </authorList>
    </citation>
    <scope>NUCLEOTIDE SEQUENCE</scope>
    <source>
        <strain evidence="2">29W222</strain>
    </source>
</reference>
<dbReference type="RefSeq" id="WP_202859177.1">
    <property type="nucleotide sequence ID" value="NZ_JAEUGD010000067.1"/>
</dbReference>
<dbReference type="EMBL" id="JAEUGD010000067">
    <property type="protein sequence ID" value="MBL6449630.1"/>
    <property type="molecule type" value="Genomic_DNA"/>
</dbReference>
<protein>
    <recommendedName>
        <fullName evidence="4">Lipoprotein</fullName>
    </recommendedName>
</protein>
<comment type="caution">
    <text evidence="2">The sequence shown here is derived from an EMBL/GenBank/DDBJ whole genome shotgun (WGS) entry which is preliminary data.</text>
</comment>
<name>A0A937KGN9_9BACT</name>
<feature type="chain" id="PRO_5036851742" description="Lipoprotein" evidence="1">
    <location>
        <begin position="31"/>
        <end position="198"/>
    </location>
</feature>
<evidence type="ECO:0008006" key="4">
    <source>
        <dbReference type="Google" id="ProtNLM"/>
    </source>
</evidence>
<keyword evidence="3" id="KW-1185">Reference proteome</keyword>
<dbReference type="PROSITE" id="PS51257">
    <property type="entry name" value="PROKAR_LIPOPROTEIN"/>
    <property type="match status" value="1"/>
</dbReference>